<evidence type="ECO:0000256" key="1">
    <source>
        <dbReference type="SAM" id="MobiDB-lite"/>
    </source>
</evidence>
<feature type="compositionally biased region" description="Basic and acidic residues" evidence="1">
    <location>
        <begin position="26"/>
        <end position="36"/>
    </location>
</feature>
<protein>
    <submittedName>
        <fullName evidence="2">Uncharacterized protein</fullName>
    </submittedName>
</protein>
<evidence type="ECO:0000313" key="2">
    <source>
        <dbReference type="EMBL" id="MXO54456.1"/>
    </source>
</evidence>
<sequence>MSTYDGQYEPRDSRDVTLSSDSAPGEPDRTGHREGATRQQEQQADSNDGEAQVAYGNSKDREGQMEQDIATDGAKNGTKGDDSVVGETSADPAARAKADGNRPLSGD</sequence>
<keyword evidence="3" id="KW-1185">Reference proteome</keyword>
<name>A0A844Y9G3_9SPHN</name>
<accession>A0A844Y9G3</accession>
<comment type="caution">
    <text evidence="2">The sequence shown here is derived from an EMBL/GenBank/DDBJ whole genome shotgun (WGS) entry which is preliminary data.</text>
</comment>
<reference evidence="2 3" key="1">
    <citation type="submission" date="2019-12" db="EMBL/GenBank/DDBJ databases">
        <title>Genomic-based taxomic classification of the family Erythrobacteraceae.</title>
        <authorList>
            <person name="Xu L."/>
        </authorList>
    </citation>
    <scope>NUCLEOTIDE SEQUENCE [LARGE SCALE GENOMIC DNA]</scope>
    <source>
        <strain evidence="2 3">JCM 17468</strain>
    </source>
</reference>
<dbReference type="Proteomes" id="UP000430272">
    <property type="component" value="Unassembled WGS sequence"/>
</dbReference>
<feature type="region of interest" description="Disordered" evidence="1">
    <location>
        <begin position="1"/>
        <end position="107"/>
    </location>
</feature>
<feature type="compositionally biased region" description="Polar residues" evidence="1">
    <location>
        <begin position="37"/>
        <end position="46"/>
    </location>
</feature>
<dbReference type="EMBL" id="WTYD01000001">
    <property type="protein sequence ID" value="MXO54456.1"/>
    <property type="molecule type" value="Genomic_DNA"/>
</dbReference>
<evidence type="ECO:0000313" key="3">
    <source>
        <dbReference type="Proteomes" id="UP000430272"/>
    </source>
</evidence>
<proteinExistence type="predicted"/>
<organism evidence="2 3">
    <name type="scientific">Qipengyuania pelagi</name>
    <dbReference type="NCBI Taxonomy" id="994320"/>
    <lineage>
        <taxon>Bacteria</taxon>
        <taxon>Pseudomonadati</taxon>
        <taxon>Pseudomonadota</taxon>
        <taxon>Alphaproteobacteria</taxon>
        <taxon>Sphingomonadales</taxon>
        <taxon>Erythrobacteraceae</taxon>
        <taxon>Qipengyuania</taxon>
    </lineage>
</organism>
<dbReference type="RefSeq" id="WP_160661196.1">
    <property type="nucleotide sequence ID" value="NZ_BAABDV010000001.1"/>
</dbReference>
<dbReference type="OrthoDB" id="7410755at2"/>
<gene>
    <name evidence="2" type="ORF">GRI47_10635</name>
</gene>
<dbReference type="AlphaFoldDB" id="A0A844Y9G3"/>